<dbReference type="Gene3D" id="3.40.50.300">
    <property type="entry name" value="P-loop containing nucleotide triphosphate hydrolases"/>
    <property type="match status" value="1"/>
</dbReference>
<reference evidence="1 2" key="1">
    <citation type="journal article" date="2024" name="Chem. Sci.">
        <title>Discovery of megapolipeptins by genome mining of a Burkholderiales bacteria collection.</title>
        <authorList>
            <person name="Paulo B.S."/>
            <person name="Recchia M.J.J."/>
            <person name="Lee S."/>
            <person name="Fergusson C.H."/>
            <person name="Romanowski S.B."/>
            <person name="Hernandez A."/>
            <person name="Krull N."/>
            <person name="Liu D.Y."/>
            <person name="Cavanagh H."/>
            <person name="Bos A."/>
            <person name="Gray C.A."/>
            <person name="Murphy B.T."/>
            <person name="Linington R.G."/>
            <person name="Eustaquio A.S."/>
        </authorList>
    </citation>
    <scope>NUCLEOTIDE SEQUENCE [LARGE SCALE GENOMIC DNA]</scope>
    <source>
        <strain evidence="1 2">RL21-008-BIB-A</strain>
    </source>
</reference>
<dbReference type="RefSeq" id="WP_408158375.1">
    <property type="nucleotide sequence ID" value="NZ_JAQQFM010000005.1"/>
</dbReference>
<protein>
    <submittedName>
        <fullName evidence="1">Adenylate kinase</fullName>
    </submittedName>
</protein>
<proteinExistence type="predicted"/>
<gene>
    <name evidence="1" type="ORF">PQR62_13035</name>
</gene>
<dbReference type="InterPro" id="IPR052922">
    <property type="entry name" value="Cytidylate_Kinase-2"/>
</dbReference>
<organism evidence="1 2">
    <name type="scientific">Herbaspirillum lusitanum</name>
    <dbReference type="NCBI Taxonomy" id="213312"/>
    <lineage>
        <taxon>Bacteria</taxon>
        <taxon>Pseudomonadati</taxon>
        <taxon>Pseudomonadota</taxon>
        <taxon>Betaproteobacteria</taxon>
        <taxon>Burkholderiales</taxon>
        <taxon>Oxalobacteraceae</taxon>
        <taxon>Herbaspirillum</taxon>
    </lineage>
</organism>
<evidence type="ECO:0000313" key="1">
    <source>
        <dbReference type="EMBL" id="MFL9925195.1"/>
    </source>
</evidence>
<dbReference type="PANTHER" id="PTHR37816">
    <property type="entry name" value="YALI0E33011P"/>
    <property type="match status" value="1"/>
</dbReference>
<name>A0ABW9A9W9_9BURK</name>
<keyword evidence="1" id="KW-0418">Kinase</keyword>
<comment type="caution">
    <text evidence="1">The sequence shown here is derived from an EMBL/GenBank/DDBJ whole genome shotgun (WGS) entry which is preliminary data.</text>
</comment>
<sequence>MRTSRTIIIGNSGSGKSWLAERIARRHDAPWIDLDRIHWQADGYNLPRDRDQAMALTKTAAAGDAWVIEGIYGWLVEQITARADGLIWLCTDEQECVANIRRRGKRNGATAAGFEALLSWSSTYRSREGSSSFTAHQRLFDTFTATKICLRDREEITRFAGE</sequence>
<keyword evidence="1" id="KW-0808">Transferase</keyword>
<dbReference type="SUPFAM" id="SSF52540">
    <property type="entry name" value="P-loop containing nucleoside triphosphate hydrolases"/>
    <property type="match status" value="1"/>
</dbReference>
<keyword evidence="2" id="KW-1185">Reference proteome</keyword>
<dbReference type="EMBL" id="JAQQFM010000005">
    <property type="protein sequence ID" value="MFL9925195.1"/>
    <property type="molecule type" value="Genomic_DNA"/>
</dbReference>
<dbReference type="Proteomes" id="UP001629246">
    <property type="component" value="Unassembled WGS sequence"/>
</dbReference>
<accession>A0ABW9A9W9</accession>
<dbReference type="InterPro" id="IPR027417">
    <property type="entry name" value="P-loop_NTPase"/>
</dbReference>
<dbReference type="GO" id="GO:0016301">
    <property type="term" value="F:kinase activity"/>
    <property type="evidence" value="ECO:0007669"/>
    <property type="project" value="UniProtKB-KW"/>
</dbReference>
<dbReference type="PANTHER" id="PTHR37816:SF1">
    <property type="entry name" value="TOXIN"/>
    <property type="match status" value="1"/>
</dbReference>
<evidence type="ECO:0000313" key="2">
    <source>
        <dbReference type="Proteomes" id="UP001629246"/>
    </source>
</evidence>